<dbReference type="PANTHER" id="PTHR35371:SF1">
    <property type="entry name" value="BLR7753 PROTEIN"/>
    <property type="match status" value="1"/>
</dbReference>
<organism evidence="6 7">
    <name type="scientific">Madurella fahalii</name>
    <dbReference type="NCBI Taxonomy" id="1157608"/>
    <lineage>
        <taxon>Eukaryota</taxon>
        <taxon>Fungi</taxon>
        <taxon>Dikarya</taxon>
        <taxon>Ascomycota</taxon>
        <taxon>Pezizomycotina</taxon>
        <taxon>Sordariomycetes</taxon>
        <taxon>Sordariomycetidae</taxon>
        <taxon>Sordariales</taxon>
        <taxon>Sordariales incertae sedis</taxon>
        <taxon>Madurella</taxon>
    </lineage>
</organism>
<evidence type="ECO:0000256" key="1">
    <source>
        <dbReference type="ARBA" id="ARBA00004370"/>
    </source>
</evidence>
<gene>
    <name evidence="6" type="ORF">MFIFM68171_10615</name>
</gene>
<feature type="transmembrane region" description="Helical" evidence="5">
    <location>
        <begin position="12"/>
        <end position="35"/>
    </location>
</feature>
<sequence>MGSLLDLSSTNWSYYTVPGAFLMVLVPHTYAFVLAGKNYDINNPRNTEQNCAKDTTMDKITFRRLSRAKAATANGFETLGLYAAAVVAANTAGGGVPTATLNKLTLGYLASRGLYNLVYVALQDNARVAPLRSVAWMSGIAIITSLFVLAARAAN</sequence>
<dbReference type="EMBL" id="BAAFSV010000006">
    <property type="protein sequence ID" value="GAB1320405.1"/>
    <property type="molecule type" value="Genomic_DNA"/>
</dbReference>
<keyword evidence="2 5" id="KW-0812">Transmembrane</keyword>
<dbReference type="SUPFAM" id="SSF161084">
    <property type="entry name" value="MAPEG domain-like"/>
    <property type="match status" value="1"/>
</dbReference>
<dbReference type="GeneID" id="98181357"/>
<reference evidence="6 7" key="1">
    <citation type="submission" date="2024-09" db="EMBL/GenBank/DDBJ databases">
        <title>Itraconazole resistance in Madurella fahalii resulting from another homologue of gene encoding cytochrome P450 14-alpha sterol demethylase (CYP51).</title>
        <authorList>
            <person name="Yoshioka I."/>
            <person name="Fahal A.H."/>
            <person name="Kaneko S."/>
            <person name="Yaguchi T."/>
        </authorList>
    </citation>
    <scope>NUCLEOTIDE SEQUENCE [LARGE SCALE GENOMIC DNA]</scope>
    <source>
        <strain evidence="6 7">IFM 68171</strain>
    </source>
</reference>
<accession>A0ABQ0GRN7</accession>
<keyword evidence="3 5" id="KW-1133">Transmembrane helix</keyword>
<feature type="transmembrane region" description="Helical" evidence="5">
    <location>
        <begin position="134"/>
        <end position="154"/>
    </location>
</feature>
<dbReference type="Pfam" id="PF01124">
    <property type="entry name" value="MAPEG"/>
    <property type="match status" value="1"/>
</dbReference>
<protein>
    <submittedName>
        <fullName evidence="6">Uncharacterized protein</fullName>
    </submittedName>
</protein>
<name>A0ABQ0GRN7_9PEZI</name>
<proteinExistence type="predicted"/>
<dbReference type="PANTHER" id="PTHR35371">
    <property type="entry name" value="INNER MEMBRANE PROTEIN"/>
    <property type="match status" value="1"/>
</dbReference>
<comment type="subcellular location">
    <subcellularLocation>
        <location evidence="1">Membrane</location>
    </subcellularLocation>
</comment>
<evidence type="ECO:0000256" key="3">
    <source>
        <dbReference type="ARBA" id="ARBA00022989"/>
    </source>
</evidence>
<evidence type="ECO:0000256" key="2">
    <source>
        <dbReference type="ARBA" id="ARBA00022692"/>
    </source>
</evidence>
<evidence type="ECO:0000256" key="4">
    <source>
        <dbReference type="ARBA" id="ARBA00023136"/>
    </source>
</evidence>
<keyword evidence="4 5" id="KW-0472">Membrane</keyword>
<comment type="caution">
    <text evidence="6">The sequence shown here is derived from an EMBL/GenBank/DDBJ whole genome shotgun (WGS) entry which is preliminary data.</text>
</comment>
<dbReference type="Proteomes" id="UP001628179">
    <property type="component" value="Unassembled WGS sequence"/>
</dbReference>
<keyword evidence="7" id="KW-1185">Reference proteome</keyword>
<dbReference type="InterPro" id="IPR023352">
    <property type="entry name" value="MAPEG-like_dom_sf"/>
</dbReference>
<dbReference type="Gene3D" id="1.20.120.550">
    <property type="entry name" value="Membrane associated eicosanoid/glutathione metabolism-like domain"/>
    <property type="match status" value="1"/>
</dbReference>
<evidence type="ECO:0000313" key="7">
    <source>
        <dbReference type="Proteomes" id="UP001628179"/>
    </source>
</evidence>
<evidence type="ECO:0000256" key="5">
    <source>
        <dbReference type="SAM" id="Phobius"/>
    </source>
</evidence>
<dbReference type="InterPro" id="IPR001129">
    <property type="entry name" value="Membr-assoc_MAPEG"/>
</dbReference>
<dbReference type="RefSeq" id="XP_070922135.1">
    <property type="nucleotide sequence ID" value="XM_071066034.1"/>
</dbReference>
<evidence type="ECO:0000313" key="6">
    <source>
        <dbReference type="EMBL" id="GAB1320405.1"/>
    </source>
</evidence>